<feature type="region of interest" description="Disordered" evidence="1">
    <location>
        <begin position="1"/>
        <end position="105"/>
    </location>
</feature>
<gene>
    <name evidence="2" type="ORF">K460DRAFT_359066</name>
</gene>
<comment type="caution">
    <text evidence="2">The sequence shown here is derived from an EMBL/GenBank/DDBJ whole genome shotgun (WGS) entry which is preliminary data.</text>
</comment>
<dbReference type="GeneID" id="63849417"/>
<name>A0A9P4GAZ3_9PLEO</name>
<evidence type="ECO:0000256" key="1">
    <source>
        <dbReference type="SAM" id="MobiDB-lite"/>
    </source>
</evidence>
<feature type="region of interest" description="Disordered" evidence="1">
    <location>
        <begin position="118"/>
        <end position="142"/>
    </location>
</feature>
<feature type="compositionally biased region" description="Polar residues" evidence="1">
    <location>
        <begin position="86"/>
        <end position="96"/>
    </location>
</feature>
<dbReference type="PANTHER" id="PTHR37540">
    <property type="entry name" value="TRANSCRIPTION FACTOR (ACR-2), PUTATIVE-RELATED-RELATED"/>
    <property type="match status" value="1"/>
</dbReference>
<evidence type="ECO:0000313" key="3">
    <source>
        <dbReference type="Proteomes" id="UP000800039"/>
    </source>
</evidence>
<dbReference type="OrthoDB" id="5386330at2759"/>
<reference evidence="2" key="1">
    <citation type="submission" date="2020-01" db="EMBL/GenBank/DDBJ databases">
        <authorList>
            <consortium name="DOE Joint Genome Institute"/>
            <person name="Haridas S."/>
            <person name="Albert R."/>
            <person name="Binder M."/>
            <person name="Bloem J."/>
            <person name="Labutti K."/>
            <person name="Salamov A."/>
            <person name="Andreopoulos B."/>
            <person name="Baker S.E."/>
            <person name="Barry K."/>
            <person name="Bills G."/>
            <person name="Bluhm B.H."/>
            <person name="Cannon C."/>
            <person name="Castanera R."/>
            <person name="Culley D.E."/>
            <person name="Daum C."/>
            <person name="Ezra D."/>
            <person name="Gonzalez J.B."/>
            <person name="Henrissat B."/>
            <person name="Kuo A."/>
            <person name="Liang C."/>
            <person name="Lipzen A."/>
            <person name="Lutzoni F."/>
            <person name="Magnuson J."/>
            <person name="Mondo S."/>
            <person name="Nolan M."/>
            <person name="Ohm R."/>
            <person name="Pangilinan J."/>
            <person name="Park H.-J."/>
            <person name="Ramirez L."/>
            <person name="Alfaro M."/>
            <person name="Sun H."/>
            <person name="Tritt A."/>
            <person name="Yoshinaga Y."/>
            <person name="Zwiers L.-H."/>
            <person name="Turgeon B.G."/>
            <person name="Goodwin S.B."/>
            <person name="Spatafora J.W."/>
            <person name="Crous P.W."/>
            <person name="Grigoriev I.V."/>
        </authorList>
    </citation>
    <scope>NUCLEOTIDE SEQUENCE</scope>
    <source>
        <strain evidence="2">CBS 394.84</strain>
    </source>
</reference>
<protein>
    <recommendedName>
        <fullName evidence="4">Transcription factor domain-containing protein</fullName>
    </recommendedName>
</protein>
<dbReference type="RefSeq" id="XP_040785021.1">
    <property type="nucleotide sequence ID" value="XM_040932166.1"/>
</dbReference>
<evidence type="ECO:0008006" key="4">
    <source>
        <dbReference type="Google" id="ProtNLM"/>
    </source>
</evidence>
<proteinExistence type="predicted"/>
<keyword evidence="3" id="KW-1185">Reference proteome</keyword>
<dbReference type="AlphaFoldDB" id="A0A9P4GAZ3"/>
<dbReference type="PANTHER" id="PTHR37540:SF5">
    <property type="entry name" value="TRANSCRIPTION FACTOR DOMAIN-CONTAINING PROTEIN"/>
    <property type="match status" value="1"/>
</dbReference>
<dbReference type="EMBL" id="ML976618">
    <property type="protein sequence ID" value="KAF1842458.1"/>
    <property type="molecule type" value="Genomic_DNA"/>
</dbReference>
<feature type="compositionally biased region" description="Low complexity" evidence="1">
    <location>
        <begin position="118"/>
        <end position="137"/>
    </location>
</feature>
<dbReference type="Proteomes" id="UP000800039">
    <property type="component" value="Unassembled WGS sequence"/>
</dbReference>
<evidence type="ECO:0000313" key="2">
    <source>
        <dbReference type="EMBL" id="KAF1842458.1"/>
    </source>
</evidence>
<organism evidence="2 3">
    <name type="scientific">Cucurbitaria berberidis CBS 394.84</name>
    <dbReference type="NCBI Taxonomy" id="1168544"/>
    <lineage>
        <taxon>Eukaryota</taxon>
        <taxon>Fungi</taxon>
        <taxon>Dikarya</taxon>
        <taxon>Ascomycota</taxon>
        <taxon>Pezizomycotina</taxon>
        <taxon>Dothideomycetes</taxon>
        <taxon>Pleosporomycetidae</taxon>
        <taxon>Pleosporales</taxon>
        <taxon>Pleosporineae</taxon>
        <taxon>Cucurbitariaceae</taxon>
        <taxon>Cucurbitaria</taxon>
    </lineage>
</organism>
<sequence>MPARQTKGLDSNGGNGSRPLQSCRKERRPMAFMFIDSSNGGINAKPDREVRSFVMKSARNKKPWSTRPRSSKTETLTGEKPRRLSPSRTQGSNEPPQNIAPLPQLEWDPYSAPWVKHPVTSPRSSRSNSVFSSHSSNWACESPVSTSTSPCVGSDHAEEVYDSLHPTLLGMACQTSLNVSLTGSFDCLAVRLNADAEGLLHQFIEASTPRLLPIDPHKSSEAAATDWFATCIQSPIGAPFIYATLTSSARVAKLDPEVYKWRAISEVNMLLTDSNKNTDDTTIATVFMLLALEEASLADPRRKGDERRWSKSVNEAHLSGLRTMIGQRGGLAALGQNRCLQVFILMHSIAQSITTFKPPYALLIDADGQIQDYRSISLQSPNSFTRILRPFQNLSIGRALFDIVSTITIFVSDLTAWYESGICPVDSFELQKHASLLMYRLFDWYEQNARYQDQSATLVDQSICLALLIFMVNATEPNALSFGSRLSKTVTKLRKSLQRVPLLRWTNAPDILLWTLTMGALGAKGLPKGSRATSSAESELSFFTQYSYTAFLGHDNSVASTDLELLLEKMRTCLWIPSIFDVRVKRLWESMGLCKAEVWEWEELSSSSEGDKDQVVDDEYALGQSTTLRFFSAGGGKTRPMRGTT</sequence>
<accession>A0A9P4GAZ3</accession>